<evidence type="ECO:0000259" key="1">
    <source>
        <dbReference type="Pfam" id="PF12973"/>
    </source>
</evidence>
<dbReference type="InterPro" id="IPR014710">
    <property type="entry name" value="RmlC-like_jellyroll"/>
</dbReference>
<evidence type="ECO:0000313" key="3">
    <source>
        <dbReference type="Proteomes" id="UP001320420"/>
    </source>
</evidence>
<keyword evidence="3" id="KW-1185">Reference proteome</keyword>
<dbReference type="InterPro" id="IPR011051">
    <property type="entry name" value="RmlC_Cupin_sf"/>
</dbReference>
<accession>A0AAN9V366</accession>
<dbReference type="Gene3D" id="2.60.120.10">
    <property type="entry name" value="Jelly Rolls"/>
    <property type="match status" value="1"/>
</dbReference>
<reference evidence="2 3" key="1">
    <citation type="submission" date="2024-02" db="EMBL/GenBank/DDBJ databases">
        <title>De novo assembly and annotation of 12 fungi associated with fruit tree decline syndrome in Ontario, Canada.</title>
        <authorList>
            <person name="Sulman M."/>
            <person name="Ellouze W."/>
            <person name="Ilyukhin E."/>
        </authorList>
    </citation>
    <scope>NUCLEOTIDE SEQUENCE [LARGE SCALE GENOMIC DNA]</scope>
    <source>
        <strain evidence="2 3">M11/M66-122</strain>
    </source>
</reference>
<name>A0AAN9V366_9PEZI</name>
<feature type="domain" description="ChrR-like cupin" evidence="1">
    <location>
        <begin position="15"/>
        <end position="113"/>
    </location>
</feature>
<proteinExistence type="predicted"/>
<organism evidence="2 3">
    <name type="scientific">Diatrype stigma</name>
    <dbReference type="NCBI Taxonomy" id="117547"/>
    <lineage>
        <taxon>Eukaryota</taxon>
        <taxon>Fungi</taxon>
        <taxon>Dikarya</taxon>
        <taxon>Ascomycota</taxon>
        <taxon>Pezizomycotina</taxon>
        <taxon>Sordariomycetes</taxon>
        <taxon>Xylariomycetidae</taxon>
        <taxon>Xylariales</taxon>
        <taxon>Diatrypaceae</taxon>
        <taxon>Diatrype</taxon>
    </lineage>
</organism>
<protein>
    <recommendedName>
        <fullName evidence="1">ChrR-like cupin domain-containing protein</fullName>
    </recommendedName>
</protein>
<gene>
    <name evidence="2" type="ORF">SLS62_000582</name>
</gene>
<dbReference type="EMBL" id="JAKJXP020000002">
    <property type="protein sequence ID" value="KAK7757567.1"/>
    <property type="molecule type" value="Genomic_DNA"/>
</dbReference>
<dbReference type="InterPro" id="IPR025979">
    <property type="entry name" value="ChrR-like_cupin_dom"/>
</dbReference>
<evidence type="ECO:0000313" key="2">
    <source>
        <dbReference type="EMBL" id="KAK7757567.1"/>
    </source>
</evidence>
<dbReference type="SUPFAM" id="SSF51182">
    <property type="entry name" value="RmlC-like cupins"/>
    <property type="match status" value="1"/>
</dbReference>
<comment type="caution">
    <text evidence="2">The sequence shown here is derived from an EMBL/GenBank/DDBJ whole genome shotgun (WGS) entry which is preliminary data.</text>
</comment>
<dbReference type="AlphaFoldDB" id="A0AAN9V366"/>
<dbReference type="Proteomes" id="UP001320420">
    <property type="component" value="Unassembled WGS sequence"/>
</dbReference>
<dbReference type="Pfam" id="PF12973">
    <property type="entry name" value="Cupin_7"/>
    <property type="match status" value="1"/>
</dbReference>
<sequence length="132" mass="14592">MEQFEFHPHAHHPVTGAARAWIDLEPGIQQLALNEDAASGRKTVLQRWQPRTANVQQQQSFAHDYVEEIFLVSGDLADTKRGGGPWTAGAYAYRKPGMEHGPFYSEGGCLMFIVIIPDGGSKGEVVKEEDGR</sequence>